<protein>
    <submittedName>
        <fullName evidence="8">Uncharacterized protein</fullName>
    </submittedName>
</protein>
<comment type="caution">
    <text evidence="8">The sequence shown here is derived from an EMBL/GenBank/DDBJ whole genome shotgun (WGS) entry which is preliminary data.</text>
</comment>
<evidence type="ECO:0000313" key="9">
    <source>
        <dbReference type="Proteomes" id="UP000777482"/>
    </source>
</evidence>
<keyword evidence="9" id="KW-1185">Reference proteome</keyword>
<gene>
    <name evidence="8" type="ORF">C6P46_004439</name>
</gene>
<accession>A0A9P7B695</accession>
<name>A0A9P7B695_RHOMI</name>
<keyword evidence="3" id="KW-0653">Protein transport</keyword>
<evidence type="ECO:0000313" key="8">
    <source>
        <dbReference type="EMBL" id="KAG0660755.1"/>
    </source>
</evidence>
<dbReference type="EMBL" id="PUHQ01000041">
    <property type="protein sequence ID" value="KAG0660755.1"/>
    <property type="molecule type" value="Genomic_DNA"/>
</dbReference>
<feature type="domain" description="Mon2/Sec7/BIG1-like HUS" evidence="5">
    <location>
        <begin position="262"/>
        <end position="449"/>
    </location>
</feature>
<evidence type="ECO:0000259" key="5">
    <source>
        <dbReference type="Pfam" id="PF12783"/>
    </source>
</evidence>
<feature type="domain" description="Mon2 C-terminal" evidence="6">
    <location>
        <begin position="1262"/>
        <end position="1433"/>
    </location>
</feature>
<evidence type="ECO:0000256" key="3">
    <source>
        <dbReference type="ARBA" id="ARBA00022927"/>
    </source>
</evidence>
<evidence type="ECO:0000259" key="7">
    <source>
        <dbReference type="Pfam" id="PF16213"/>
    </source>
</evidence>
<feature type="compositionally biased region" description="Low complexity" evidence="4">
    <location>
        <begin position="236"/>
        <end position="245"/>
    </location>
</feature>
<dbReference type="InterPro" id="IPR032629">
    <property type="entry name" value="DCB_dom"/>
</dbReference>
<evidence type="ECO:0000259" key="6">
    <source>
        <dbReference type="Pfam" id="PF16206"/>
    </source>
</evidence>
<feature type="region of interest" description="Disordered" evidence="4">
    <location>
        <begin position="839"/>
        <end position="859"/>
    </location>
</feature>
<dbReference type="GO" id="GO:0005794">
    <property type="term" value="C:Golgi apparatus"/>
    <property type="evidence" value="ECO:0007669"/>
    <property type="project" value="UniProtKB-ARBA"/>
</dbReference>
<feature type="domain" description="Mon2 C-terminal" evidence="6">
    <location>
        <begin position="1203"/>
        <end position="1250"/>
    </location>
</feature>
<reference evidence="8 9" key="1">
    <citation type="submission" date="2020-11" db="EMBL/GenBank/DDBJ databases">
        <title>Kefir isolates.</title>
        <authorList>
            <person name="Marcisauskas S."/>
            <person name="Kim Y."/>
            <person name="Blasche S."/>
        </authorList>
    </citation>
    <scope>NUCLEOTIDE SEQUENCE [LARGE SCALE GENOMIC DNA]</scope>
    <source>
        <strain evidence="8 9">KR</strain>
    </source>
</reference>
<dbReference type="GO" id="GO:0015031">
    <property type="term" value="P:protein transport"/>
    <property type="evidence" value="ECO:0007669"/>
    <property type="project" value="UniProtKB-KW"/>
</dbReference>
<feature type="region of interest" description="Disordered" evidence="4">
    <location>
        <begin position="511"/>
        <end position="530"/>
    </location>
</feature>
<dbReference type="Pfam" id="PF16206">
    <property type="entry name" value="Mon2_C"/>
    <property type="match status" value="2"/>
</dbReference>
<evidence type="ECO:0000256" key="2">
    <source>
        <dbReference type="ARBA" id="ARBA00022448"/>
    </source>
</evidence>
<dbReference type="InterPro" id="IPR016024">
    <property type="entry name" value="ARM-type_fold"/>
</dbReference>
<proteinExistence type="inferred from homology"/>
<dbReference type="PANTHER" id="PTHR10663">
    <property type="entry name" value="GUANYL-NUCLEOTIDE EXCHANGE FACTOR"/>
    <property type="match status" value="1"/>
</dbReference>
<feature type="domain" description="Mon2/Sec7/BIG1-like dimerisation and cyclophilin-binding" evidence="7">
    <location>
        <begin position="5"/>
        <end position="187"/>
    </location>
</feature>
<feature type="region of interest" description="Disordered" evidence="4">
    <location>
        <begin position="193"/>
        <end position="255"/>
    </location>
</feature>
<evidence type="ECO:0000256" key="4">
    <source>
        <dbReference type="SAM" id="MobiDB-lite"/>
    </source>
</evidence>
<organism evidence="8 9">
    <name type="scientific">Rhodotorula mucilaginosa</name>
    <name type="common">Yeast</name>
    <name type="synonym">Rhodotorula rubra</name>
    <dbReference type="NCBI Taxonomy" id="5537"/>
    <lineage>
        <taxon>Eukaryota</taxon>
        <taxon>Fungi</taxon>
        <taxon>Dikarya</taxon>
        <taxon>Basidiomycota</taxon>
        <taxon>Pucciniomycotina</taxon>
        <taxon>Microbotryomycetes</taxon>
        <taxon>Sporidiobolales</taxon>
        <taxon>Sporidiobolaceae</taxon>
        <taxon>Rhodotorula</taxon>
    </lineage>
</organism>
<dbReference type="InterPro" id="IPR032817">
    <property type="entry name" value="Mon2_C"/>
</dbReference>
<evidence type="ECO:0000256" key="1">
    <source>
        <dbReference type="ARBA" id="ARBA00008144"/>
    </source>
</evidence>
<dbReference type="Pfam" id="PF16213">
    <property type="entry name" value="DCB"/>
    <property type="match status" value="1"/>
</dbReference>
<feature type="compositionally biased region" description="Low complexity" evidence="4">
    <location>
        <begin position="850"/>
        <end position="859"/>
    </location>
</feature>
<dbReference type="Pfam" id="PF12783">
    <property type="entry name" value="Sec7-like_HUS"/>
    <property type="match status" value="1"/>
</dbReference>
<dbReference type="InterPro" id="IPR032691">
    <property type="entry name" value="Mon2/Sec7/BIG1-like_HUS"/>
</dbReference>
<dbReference type="PANTHER" id="PTHR10663:SF333">
    <property type="entry name" value="PROTEIN MON2 HOMOLOG"/>
    <property type="match status" value="1"/>
</dbReference>
<comment type="similarity">
    <text evidence="1">Belongs to the MON2 family.</text>
</comment>
<keyword evidence="2" id="KW-0813">Transport</keyword>
<feature type="compositionally biased region" description="Low complexity" evidence="4">
    <location>
        <begin position="219"/>
        <end position="228"/>
    </location>
</feature>
<dbReference type="OrthoDB" id="294853at2759"/>
<feature type="region of interest" description="Disordered" evidence="4">
    <location>
        <begin position="940"/>
        <end position="978"/>
    </location>
</feature>
<sequence>MASTALLAADFAALSREAGRRHSDVRDAADAAHQLLKQASQQSMTELHADPPPTSHPLYQPIFLAANTKNAKVIALAMSALQRLIMANAVPRTFVQQILDTLEHVISQGVEIQLKVLQILVSLLTTDEPVPNAKGRKRVLVQGEDLGRALELSHRLSTSKIPVVASTASATLRQLFMFVFERVSAEDALIASSTDPSHDASLPPPSFDVDVPPNEIDRAAANSRSAAAPLDEGESESAAAKQQQGGQHGRARSRSIKLRPAARDAYLLLEDLCLLVAGSVEGGPDGEPSFLRWKSLSRTFGLELVESIVSGFGDIVRTHPELLLVLRAHLCPLLIRFLSSPPQSTLTSSTTFAYSFPLTLRLTRVVFLLLKQFSDLLTLESEIFLTMFVRVVGPGERGEGEGGHPAGPAAAGQNSPLWMRVLALEIFRGLCSDFTLMMKFYQRYDAVTKEAEEQTRSADAKGKGKANNTGGSTFFSDLVTALNRLASEKPAALGTGAAVLCGSSLGPIASSSAVSPSPHHNNSSSSSTGAPAAAGLTGSAVIDSAMGMGLGLAQAAGSVVGSSVAAAAGAVSTAGGLVASGPSLSTETASMKLQCIDQLDKAEPPPIPETYPYLLALQCLTALADGFAAYSLHAYGKLVRRQQKEQGTAPPALDFTTLDSRESAVSAMLVVRAMAESAWPALLASMSFFIGTSLSDDLFSDVVMSLQNFTSVLGILDLETPREAFLTSLCRFAMPPAIVSHIASQADAVGGSHSHRSGGAVAAATAVLSAGAESLAFLTGAGSANAPIGLSTRNLACLRALLSVAHFLAGSLGLSWFSVFETLQNADFVLRATAAGRGARKRAIQPTPPAVTSAATSSKTSSSAAHAVDAKVAAAQSSVVPSEEDEQAIQQAMADMFSISQALDDDAFRKFLGALCRLSGEMLGLPMHEDGTLAEEVVQEEHGDGSSSGMRTPLETPDKAKRRSSGIQTAKGHSSARSDKEVSFGVAKIGVVATLNMTRLITRPPPVGWNAVTSHLLHLAHWPSAPPSVRLQATDVLTQSLLLALKALTSAIPADDLDGRERVQKLVLTTLAELAEPPARLQNSTDVEIRRMALETLLRILESNGHALVTGWNRIFHILRTACPPANLYLPPIPSPSIAGRYSLDTISEREGLAPSTPIRASGSNGGYFLPVAGGPSGDASARAVKGAALVRTSFPSLQLICTDFLEALTVDELRDCIGTLADFGKQGDDVNVALTAGGLLWNVSDHVQAKQRDGDSVEAHAELWMFLLKNMLAHCRDPRQEVRDASITNVFRSLSVYGSTLEPAAWDACCWEVVFPLLDDLSDMIHHHNEVDNEDASEEQTVPQPNGPPLRLVDKQWDDSKSLALRSTGDVFFEYLAILVKTDRYEDTWDGFVQRLQDSFIVDRAGPATASMQALEKVLSVALDTSNADRISSSWERAWRAWDAIGADIEHNEQDVENVHAKAYTQVNLETFVRVALSIYTPPYLVFDLPRVQRMLAVVRAALLYSHSPDYRVDIDGLMPLQATVLEVVAAIKLDELPGAAAAVITELSDYVTLAFTASFDVPSYGSIGKAGQRVTYIALTKEVMPHIQWLFDKYRDDPFVYEDGALERVLEAYSLPMGLKHECPAPAKFGSADPLWKTATICFLKTVRTAVTSMPRLEALSDGLTFVVWERIVDGFTAALRASTLETAAPTFEALRKEENFDLSLLVALEHDVWPVLGAAAVPDDLICRLGKAIQLASRLHRLDLPRDEDGADNSPDFLEPRFDPDFDRQARGKVEGTTVQTVEVQKERFAYWNLDMLFMVCDEQHVGTDPARHRVAALCAPLLLTRCAAVFATIRQEELQYLLQRLLALRLPPATLSVSLRSTSTGQEASAVTDVRARLLESSTAVLYELYPLLVDLLRTAATLPTVTRAPSYLPRRFLETPAADEESFDGLPAAWKVGNIGRMIPPDAEQDLVSLVGACLGQVGREIAAGTSLRRSD</sequence>
<dbReference type="Proteomes" id="UP000777482">
    <property type="component" value="Unassembled WGS sequence"/>
</dbReference>
<dbReference type="SUPFAM" id="SSF48371">
    <property type="entry name" value="ARM repeat"/>
    <property type="match status" value="2"/>
</dbReference>